<dbReference type="PANTHER" id="PTHR10799">
    <property type="entry name" value="SNF2/RAD54 HELICASE FAMILY"/>
    <property type="match status" value="1"/>
</dbReference>
<organism evidence="16 17">
    <name type="scientific">Mesorhabditis spiculigera</name>
    <dbReference type="NCBI Taxonomy" id="96644"/>
    <lineage>
        <taxon>Eukaryota</taxon>
        <taxon>Metazoa</taxon>
        <taxon>Ecdysozoa</taxon>
        <taxon>Nematoda</taxon>
        <taxon>Chromadorea</taxon>
        <taxon>Rhabditida</taxon>
        <taxon>Rhabditina</taxon>
        <taxon>Rhabditomorpha</taxon>
        <taxon>Rhabditoidea</taxon>
        <taxon>Rhabditidae</taxon>
        <taxon>Mesorhabditinae</taxon>
        <taxon>Mesorhabditis</taxon>
    </lineage>
</organism>
<evidence type="ECO:0000256" key="13">
    <source>
        <dbReference type="SAM" id="MobiDB-lite"/>
    </source>
</evidence>
<dbReference type="InterPro" id="IPR027417">
    <property type="entry name" value="P-loop_NTPase"/>
</dbReference>
<proteinExistence type="inferred from homology"/>
<feature type="compositionally biased region" description="Basic residues" evidence="13">
    <location>
        <begin position="51"/>
        <end position="62"/>
    </location>
</feature>
<dbReference type="Gene3D" id="3.40.50.10810">
    <property type="entry name" value="Tandem AAA-ATPase domain"/>
    <property type="match status" value="1"/>
</dbReference>
<sequence length="809" mass="93414">MSLEAKDCQRLQRYLMDSSDEEQDMVMGPTGWMGKPRLENLSLIGTSQTKKPAKKVIPKKRKIIVESDDDGGQPDYTKATTLRQQHDQAVKRKKHAKKALDDEFSDEAPTFSDDENDNRKADQFSEDEFSAPEEGKPTKKRVKREHEECLMYFNSLKEEQLSEMPKVTKKLSELLIANQPYQDFEQLTSKLGKERGGRVMIEGYLEDLRKRGILRRILDYCNVDSTNVAKDFENVQNDVTVPSLLNKDYQLHRYQREGLNWLIMMHKKKLSCILADEMGLGKTIQIIAFCAWLKENNVKGTQMIIVPSSTIENWMAEIQKWCPSLKLLTYYGTQDERYQMRVSVKRNQTPVDILLTTYNLATKPDDRKIQKQFKINYVIYDEGHMLKNCGSQRFQQMITIQSNRKILLTGTPLQNNLIELISLMYFVMKDIFDKYCDDMKELLAHFKQQGGRVSDSSEQAMYQRDRIEQAKAILEPYVLRRIKSQVLTELPSKTEETVTIEMTDHQVMLYNFQLEDSTELQSADGVKLRELYTGLMRLRQAANHPLLTRSIYDDDECLKIAKKLRKERGYEKKQTEHIAQDLTCLSDFQIHNICAKFTSTAEFLLDDQLALCSGKCAYLDKELTRIKELGEKVLVFSQFTEMLDILETYMEVKGHSFLRLDGQTPVLDRQDLINEFNEDPSIFVFLLSTRAGGLGINLTAANHIIIHDIDFNPYNDKQAEDRCHRLGQKKPVHVVRLVSKYTVEEGMERLAKRKLELEREVTVATRGAAQATSSSTADGTEGHSEEEEDANELRQIMAQATKIPRSQNK</sequence>
<dbReference type="GO" id="GO:0003678">
    <property type="term" value="F:DNA helicase activity"/>
    <property type="evidence" value="ECO:0007669"/>
    <property type="project" value="UniProtKB-EC"/>
</dbReference>
<feature type="compositionally biased region" description="Acidic residues" evidence="13">
    <location>
        <begin position="102"/>
        <end position="116"/>
    </location>
</feature>
<feature type="domain" description="Helicase C-terminal" evidence="15">
    <location>
        <begin position="618"/>
        <end position="780"/>
    </location>
</feature>
<keyword evidence="5" id="KW-0378">Hydrolase</keyword>
<dbReference type="InterPro" id="IPR038718">
    <property type="entry name" value="SNF2-like_sf"/>
</dbReference>
<keyword evidence="17" id="KW-1185">Reference proteome</keyword>
<comment type="function">
    <text evidence="11">DNA helicase that possesses intrinsic ATP-dependent nucleosome-remodeling activity and is both required for DNA repair and heterochromatin organization. Promotes DNA end resection of double-strand breaks (DSBs) following DNA damage: probably acts by weakening histone DNA interactions in nucleosomes flanking DSBs.</text>
</comment>
<dbReference type="SMART" id="SM00490">
    <property type="entry name" value="HELICc"/>
    <property type="match status" value="1"/>
</dbReference>
<dbReference type="GO" id="GO:0003677">
    <property type="term" value="F:DNA binding"/>
    <property type="evidence" value="ECO:0007669"/>
    <property type="project" value="UniProtKB-KW"/>
</dbReference>
<evidence type="ECO:0000256" key="8">
    <source>
        <dbReference type="ARBA" id="ARBA00022853"/>
    </source>
</evidence>
<feature type="region of interest" description="Disordered" evidence="13">
    <location>
        <begin position="764"/>
        <end position="809"/>
    </location>
</feature>
<dbReference type="GO" id="GO:0006325">
    <property type="term" value="P:chromatin organization"/>
    <property type="evidence" value="ECO:0007669"/>
    <property type="project" value="UniProtKB-KW"/>
</dbReference>
<gene>
    <name evidence="16" type="ORF">MSPICULIGERA_LOCUS1402</name>
</gene>
<evidence type="ECO:0000259" key="15">
    <source>
        <dbReference type="PROSITE" id="PS51194"/>
    </source>
</evidence>
<dbReference type="Gene3D" id="3.40.50.300">
    <property type="entry name" value="P-loop containing nucleotide triphosphate hydrolases"/>
    <property type="match status" value="1"/>
</dbReference>
<feature type="domain" description="Helicase ATP-binding" evidence="14">
    <location>
        <begin position="263"/>
        <end position="430"/>
    </location>
</feature>
<dbReference type="GO" id="GO:0016787">
    <property type="term" value="F:hydrolase activity"/>
    <property type="evidence" value="ECO:0007669"/>
    <property type="project" value="UniProtKB-KW"/>
</dbReference>
<dbReference type="PROSITE" id="PS51192">
    <property type="entry name" value="HELICASE_ATP_BIND_1"/>
    <property type="match status" value="1"/>
</dbReference>
<dbReference type="InterPro" id="IPR001650">
    <property type="entry name" value="Helicase_C-like"/>
</dbReference>
<dbReference type="GO" id="GO:0005524">
    <property type="term" value="F:ATP binding"/>
    <property type="evidence" value="ECO:0007669"/>
    <property type="project" value="UniProtKB-KW"/>
</dbReference>
<feature type="non-terminal residue" evidence="16">
    <location>
        <position position="809"/>
    </location>
</feature>
<evidence type="ECO:0000256" key="10">
    <source>
        <dbReference type="ARBA" id="ARBA00023242"/>
    </source>
</evidence>
<evidence type="ECO:0000313" key="17">
    <source>
        <dbReference type="Proteomes" id="UP001177023"/>
    </source>
</evidence>
<dbReference type="Pfam" id="PF00271">
    <property type="entry name" value="Helicase_C"/>
    <property type="match status" value="1"/>
</dbReference>
<dbReference type="EMBL" id="CATQJA010000391">
    <property type="protein sequence ID" value="CAJ0559879.1"/>
    <property type="molecule type" value="Genomic_DNA"/>
</dbReference>
<evidence type="ECO:0000256" key="9">
    <source>
        <dbReference type="ARBA" id="ARBA00023125"/>
    </source>
</evidence>
<feature type="region of interest" description="Disordered" evidence="13">
    <location>
        <begin position="43"/>
        <end position="142"/>
    </location>
</feature>
<keyword evidence="6" id="KW-0347">Helicase</keyword>
<dbReference type="InterPro" id="IPR000330">
    <property type="entry name" value="SNF2_N"/>
</dbReference>
<dbReference type="InterPro" id="IPR049730">
    <property type="entry name" value="SNF2/RAD54-like_C"/>
</dbReference>
<evidence type="ECO:0000256" key="2">
    <source>
        <dbReference type="ARBA" id="ARBA00007025"/>
    </source>
</evidence>
<keyword evidence="9" id="KW-0238">DNA-binding</keyword>
<dbReference type="CDD" id="cd18793">
    <property type="entry name" value="SF2_C_SNF"/>
    <property type="match status" value="1"/>
</dbReference>
<evidence type="ECO:0000256" key="3">
    <source>
        <dbReference type="ARBA" id="ARBA00012551"/>
    </source>
</evidence>
<evidence type="ECO:0000256" key="6">
    <source>
        <dbReference type="ARBA" id="ARBA00022806"/>
    </source>
</evidence>
<reference evidence="16" key="1">
    <citation type="submission" date="2023-06" db="EMBL/GenBank/DDBJ databases">
        <authorList>
            <person name="Delattre M."/>
        </authorList>
    </citation>
    <scope>NUCLEOTIDE SEQUENCE</scope>
    <source>
        <strain evidence="16">AF72</strain>
    </source>
</reference>
<dbReference type="SUPFAM" id="SSF52540">
    <property type="entry name" value="P-loop containing nucleoside triphosphate hydrolases"/>
    <property type="match status" value="2"/>
</dbReference>
<evidence type="ECO:0000256" key="12">
    <source>
        <dbReference type="ARBA" id="ARBA00069890"/>
    </source>
</evidence>
<dbReference type="PROSITE" id="PS51194">
    <property type="entry name" value="HELICASE_CTER"/>
    <property type="match status" value="1"/>
</dbReference>
<accession>A0AA36FQ58</accession>
<keyword evidence="10" id="KW-0539">Nucleus</keyword>
<evidence type="ECO:0000313" key="16">
    <source>
        <dbReference type="EMBL" id="CAJ0559879.1"/>
    </source>
</evidence>
<dbReference type="GO" id="GO:0005694">
    <property type="term" value="C:chromosome"/>
    <property type="evidence" value="ECO:0007669"/>
    <property type="project" value="UniProtKB-ARBA"/>
</dbReference>
<evidence type="ECO:0000256" key="4">
    <source>
        <dbReference type="ARBA" id="ARBA00022741"/>
    </source>
</evidence>
<evidence type="ECO:0000256" key="1">
    <source>
        <dbReference type="ARBA" id="ARBA00004123"/>
    </source>
</evidence>
<dbReference type="SMART" id="SM00487">
    <property type="entry name" value="DEXDc"/>
    <property type="match status" value="1"/>
</dbReference>
<dbReference type="GO" id="GO:0005634">
    <property type="term" value="C:nucleus"/>
    <property type="evidence" value="ECO:0007669"/>
    <property type="project" value="UniProtKB-SubCell"/>
</dbReference>
<evidence type="ECO:0000259" key="14">
    <source>
        <dbReference type="PROSITE" id="PS51192"/>
    </source>
</evidence>
<keyword evidence="8" id="KW-0156">Chromatin regulator</keyword>
<dbReference type="AlphaFoldDB" id="A0AA36FQ58"/>
<evidence type="ECO:0000256" key="7">
    <source>
        <dbReference type="ARBA" id="ARBA00022840"/>
    </source>
</evidence>
<comment type="similarity">
    <text evidence="2">Belongs to the SNF2/RAD54 helicase family.</text>
</comment>
<keyword evidence="7" id="KW-0067">ATP-binding</keyword>
<dbReference type="Pfam" id="PF00176">
    <property type="entry name" value="SNF2-rel_dom"/>
    <property type="match status" value="1"/>
</dbReference>
<evidence type="ECO:0000256" key="5">
    <source>
        <dbReference type="ARBA" id="ARBA00022801"/>
    </source>
</evidence>
<dbReference type="InterPro" id="IPR014001">
    <property type="entry name" value="Helicase_ATP-bd"/>
</dbReference>
<name>A0AA36FQ58_9BILA</name>
<dbReference type="Proteomes" id="UP001177023">
    <property type="component" value="Unassembled WGS sequence"/>
</dbReference>
<dbReference type="FunFam" id="3.40.50.10810:FF:000014">
    <property type="entry name" value="SWI/SNF-related matrix-associated actin-dependent regulator of chromatin subfamily A containing DEAD/H box 1"/>
    <property type="match status" value="1"/>
</dbReference>
<comment type="subcellular location">
    <subcellularLocation>
        <location evidence="1">Nucleus</location>
    </subcellularLocation>
</comment>
<evidence type="ECO:0000256" key="11">
    <source>
        <dbReference type="ARBA" id="ARBA00059294"/>
    </source>
</evidence>
<comment type="caution">
    <text evidence="16">The sequence shown here is derived from an EMBL/GenBank/DDBJ whole genome shotgun (WGS) entry which is preliminary data.</text>
</comment>
<keyword evidence="4" id="KW-0547">Nucleotide-binding</keyword>
<dbReference type="EC" id="3.6.4.12" evidence="3"/>
<protein>
    <recommendedName>
        <fullName evidence="12">SWI/SNF-related matrix-associated actin-dependent regulator of chromatin subfamily A containing DEAD/H box 1 homolog</fullName>
        <ecNumber evidence="3">3.6.4.12</ecNumber>
    </recommendedName>
</protein>